<dbReference type="RefSeq" id="WP_377315923.1">
    <property type="nucleotide sequence ID" value="NZ_JBHUIY010000015.1"/>
</dbReference>
<feature type="domain" description="Mandelate racemase/muconate lactonizing enzyme C-terminal" evidence="2">
    <location>
        <begin position="129"/>
        <end position="220"/>
    </location>
</feature>
<dbReference type="SFLD" id="SFLDS00001">
    <property type="entry name" value="Enolase"/>
    <property type="match status" value="1"/>
</dbReference>
<name>A0ABW5CD62_9PROT</name>
<dbReference type="PROSITE" id="PS00909">
    <property type="entry name" value="MR_MLE_2"/>
    <property type="match status" value="1"/>
</dbReference>
<keyword evidence="1" id="KW-0479">Metal-binding</keyword>
<gene>
    <name evidence="3" type="ORF">ACFSNB_09420</name>
</gene>
<dbReference type="InterPro" id="IPR013342">
    <property type="entry name" value="Mandelate_racemase_C"/>
</dbReference>
<dbReference type="Pfam" id="PF13378">
    <property type="entry name" value="MR_MLE_C"/>
    <property type="match status" value="1"/>
</dbReference>
<keyword evidence="4" id="KW-1185">Reference proteome</keyword>
<sequence length="332" mass="33687">MSPVAAVAVLPYALPLARPWRSAAGGATRRRGWLVRVEDAAGRVGWGDSPAPLPDPGDEDPAGILAALTAPLPGRTPQQALAGLAPSPAAIGLEGALLDLLARQRGLPLARLLAPDAADRVAVNAVVPFDGVAAAVAEGFSVIKLKLGLAPWREEVAALRGLALPDGVRLRLDANQAWSRDEAVAVIAALAGLPIDSLEEPLRDPDPAALAALQAAAPFALALDESLEPGRLPDPLPVRRLVLKPARLGGLRATLALGNAARRAGGEVVVTSLVESAVGLAATAALAAALGPLAHGLATSSWLAEDVATPLPIRGGFIDVMAGEGHGVTPRL</sequence>
<dbReference type="InterPro" id="IPR029065">
    <property type="entry name" value="Enolase_C-like"/>
</dbReference>
<dbReference type="SUPFAM" id="SSF54826">
    <property type="entry name" value="Enolase N-terminal domain-like"/>
    <property type="match status" value="1"/>
</dbReference>
<dbReference type="Gene3D" id="3.30.390.10">
    <property type="entry name" value="Enolase-like, N-terminal domain"/>
    <property type="match status" value="1"/>
</dbReference>
<protein>
    <submittedName>
        <fullName evidence="3">Mandelate racemase/muconate lactonizing enzyme family protein</fullName>
    </submittedName>
</protein>
<dbReference type="EMBL" id="JBHUIY010000015">
    <property type="protein sequence ID" value="MFD2234025.1"/>
    <property type="molecule type" value="Genomic_DNA"/>
</dbReference>
<dbReference type="SMART" id="SM00922">
    <property type="entry name" value="MR_MLE"/>
    <property type="match status" value="1"/>
</dbReference>
<reference evidence="4" key="1">
    <citation type="journal article" date="2019" name="Int. J. Syst. Evol. Microbiol.">
        <title>The Global Catalogue of Microorganisms (GCM) 10K type strain sequencing project: providing services to taxonomists for standard genome sequencing and annotation.</title>
        <authorList>
            <consortium name="The Broad Institute Genomics Platform"/>
            <consortium name="The Broad Institute Genome Sequencing Center for Infectious Disease"/>
            <person name="Wu L."/>
            <person name="Ma J."/>
        </authorList>
    </citation>
    <scope>NUCLEOTIDE SEQUENCE [LARGE SCALE GENOMIC DNA]</scope>
    <source>
        <strain evidence="4">KCTC 15012</strain>
    </source>
</reference>
<accession>A0ABW5CD62</accession>
<organism evidence="3 4">
    <name type="scientific">Phaeospirillum tilakii</name>
    <dbReference type="NCBI Taxonomy" id="741673"/>
    <lineage>
        <taxon>Bacteria</taxon>
        <taxon>Pseudomonadati</taxon>
        <taxon>Pseudomonadota</taxon>
        <taxon>Alphaproteobacteria</taxon>
        <taxon>Rhodospirillales</taxon>
        <taxon>Rhodospirillaceae</taxon>
        <taxon>Phaeospirillum</taxon>
    </lineage>
</organism>
<evidence type="ECO:0000313" key="4">
    <source>
        <dbReference type="Proteomes" id="UP001597296"/>
    </source>
</evidence>
<evidence type="ECO:0000313" key="3">
    <source>
        <dbReference type="EMBL" id="MFD2234025.1"/>
    </source>
</evidence>
<dbReference type="SFLD" id="SFLDF00009">
    <property type="entry name" value="o-succinylbenzoate_synthase"/>
    <property type="match status" value="1"/>
</dbReference>
<dbReference type="SFLD" id="SFLDG00180">
    <property type="entry name" value="muconate_cycloisomerase"/>
    <property type="match status" value="1"/>
</dbReference>
<dbReference type="InterPro" id="IPR029017">
    <property type="entry name" value="Enolase-like_N"/>
</dbReference>
<dbReference type="SUPFAM" id="SSF51604">
    <property type="entry name" value="Enolase C-terminal domain-like"/>
    <property type="match status" value="1"/>
</dbReference>
<comment type="caution">
    <text evidence="3">The sequence shown here is derived from an EMBL/GenBank/DDBJ whole genome shotgun (WGS) entry which is preliminary data.</text>
</comment>
<dbReference type="PANTHER" id="PTHR48073:SF2">
    <property type="entry name" value="O-SUCCINYLBENZOATE SYNTHASE"/>
    <property type="match status" value="1"/>
</dbReference>
<proteinExistence type="predicted"/>
<evidence type="ECO:0000256" key="1">
    <source>
        <dbReference type="ARBA" id="ARBA00022723"/>
    </source>
</evidence>
<dbReference type="Proteomes" id="UP001597296">
    <property type="component" value="Unassembled WGS sequence"/>
</dbReference>
<dbReference type="Gene3D" id="3.20.20.120">
    <property type="entry name" value="Enolase-like C-terminal domain"/>
    <property type="match status" value="1"/>
</dbReference>
<dbReference type="InterPro" id="IPR018110">
    <property type="entry name" value="Mandel_Rmase/mucon_lact_enz_CS"/>
</dbReference>
<evidence type="ECO:0000259" key="2">
    <source>
        <dbReference type="SMART" id="SM00922"/>
    </source>
</evidence>
<dbReference type="PANTHER" id="PTHR48073">
    <property type="entry name" value="O-SUCCINYLBENZOATE SYNTHASE-RELATED"/>
    <property type="match status" value="1"/>
</dbReference>
<dbReference type="InterPro" id="IPR036849">
    <property type="entry name" value="Enolase-like_C_sf"/>
</dbReference>